<organism evidence="3">
    <name type="scientific">Anisakis simplex</name>
    <name type="common">Herring worm</name>
    <dbReference type="NCBI Taxonomy" id="6269"/>
    <lineage>
        <taxon>Eukaryota</taxon>
        <taxon>Metazoa</taxon>
        <taxon>Ecdysozoa</taxon>
        <taxon>Nematoda</taxon>
        <taxon>Chromadorea</taxon>
        <taxon>Rhabditida</taxon>
        <taxon>Spirurina</taxon>
        <taxon>Ascaridomorpha</taxon>
        <taxon>Ascaridoidea</taxon>
        <taxon>Anisakidae</taxon>
        <taxon>Anisakis</taxon>
        <taxon>Anisakis simplex complex</taxon>
    </lineage>
</organism>
<dbReference type="AlphaFoldDB" id="A0A0M3JLE4"/>
<evidence type="ECO:0000313" key="1">
    <source>
        <dbReference type="EMBL" id="VDK31125.1"/>
    </source>
</evidence>
<accession>A0A0M3JLE4</accession>
<sequence>MEYVGAGSGTSRSVLEQAEDYVKVSLFLMFLIDLDIYSFILQQFK</sequence>
<dbReference type="EMBL" id="UYRR01021735">
    <property type="protein sequence ID" value="VDK31125.1"/>
    <property type="molecule type" value="Genomic_DNA"/>
</dbReference>
<gene>
    <name evidence="1" type="ORF">ASIM_LOCUS8231</name>
</gene>
<name>A0A0M3JLE4_ANISI</name>
<evidence type="ECO:0000313" key="2">
    <source>
        <dbReference type="Proteomes" id="UP000267096"/>
    </source>
</evidence>
<protein>
    <submittedName>
        <fullName evidence="1 3">Uncharacterized protein</fullName>
    </submittedName>
</protein>
<keyword evidence="2" id="KW-1185">Reference proteome</keyword>
<evidence type="ECO:0000313" key="3">
    <source>
        <dbReference type="WBParaSite" id="ASIM_0000847501-mRNA-1"/>
    </source>
</evidence>
<reference evidence="3" key="1">
    <citation type="submission" date="2017-02" db="UniProtKB">
        <authorList>
            <consortium name="WormBaseParasite"/>
        </authorList>
    </citation>
    <scope>IDENTIFICATION</scope>
</reference>
<proteinExistence type="predicted"/>
<reference evidence="1 2" key="2">
    <citation type="submission" date="2018-11" db="EMBL/GenBank/DDBJ databases">
        <authorList>
            <consortium name="Pathogen Informatics"/>
        </authorList>
    </citation>
    <scope>NUCLEOTIDE SEQUENCE [LARGE SCALE GENOMIC DNA]</scope>
</reference>
<dbReference type="Proteomes" id="UP000267096">
    <property type="component" value="Unassembled WGS sequence"/>
</dbReference>
<dbReference type="WBParaSite" id="ASIM_0000847501-mRNA-1">
    <property type="protein sequence ID" value="ASIM_0000847501-mRNA-1"/>
    <property type="gene ID" value="ASIM_0000847501"/>
</dbReference>